<accession>A0A7J6V5P9</accession>
<name>A0A7J6V5P9_THATH</name>
<evidence type="ECO:0000313" key="2">
    <source>
        <dbReference type="EMBL" id="KAF5180399.1"/>
    </source>
</evidence>
<sequence length="64" mass="7352">LGFNLFSTTQGSFQREDCVTGDNETRDSFSDTCSDETESQNSWRWEGGSYESTPYRRVPLMDKV</sequence>
<dbReference type="Proteomes" id="UP000554482">
    <property type="component" value="Unassembled WGS sequence"/>
</dbReference>
<protein>
    <submittedName>
        <fullName evidence="2">Uncharacterized protein</fullName>
    </submittedName>
</protein>
<keyword evidence="3" id="KW-1185">Reference proteome</keyword>
<organism evidence="2 3">
    <name type="scientific">Thalictrum thalictroides</name>
    <name type="common">Rue-anemone</name>
    <name type="synonym">Anemone thalictroides</name>
    <dbReference type="NCBI Taxonomy" id="46969"/>
    <lineage>
        <taxon>Eukaryota</taxon>
        <taxon>Viridiplantae</taxon>
        <taxon>Streptophyta</taxon>
        <taxon>Embryophyta</taxon>
        <taxon>Tracheophyta</taxon>
        <taxon>Spermatophyta</taxon>
        <taxon>Magnoliopsida</taxon>
        <taxon>Ranunculales</taxon>
        <taxon>Ranunculaceae</taxon>
        <taxon>Thalictroideae</taxon>
        <taxon>Thalictrum</taxon>
    </lineage>
</organism>
<feature type="non-terminal residue" evidence="2">
    <location>
        <position position="1"/>
    </location>
</feature>
<feature type="compositionally biased region" description="Basic and acidic residues" evidence="1">
    <location>
        <begin position="17"/>
        <end position="29"/>
    </location>
</feature>
<evidence type="ECO:0000256" key="1">
    <source>
        <dbReference type="SAM" id="MobiDB-lite"/>
    </source>
</evidence>
<feature type="region of interest" description="Disordered" evidence="1">
    <location>
        <begin position="17"/>
        <end position="48"/>
    </location>
</feature>
<gene>
    <name evidence="2" type="ORF">FRX31_030014</name>
</gene>
<dbReference type="EMBL" id="JABWDY010037484">
    <property type="protein sequence ID" value="KAF5180399.1"/>
    <property type="molecule type" value="Genomic_DNA"/>
</dbReference>
<evidence type="ECO:0000313" key="3">
    <source>
        <dbReference type="Proteomes" id="UP000554482"/>
    </source>
</evidence>
<dbReference type="AlphaFoldDB" id="A0A7J6V5P9"/>
<reference evidence="2 3" key="1">
    <citation type="submission" date="2020-06" db="EMBL/GenBank/DDBJ databases">
        <title>Transcriptomic and genomic resources for Thalictrum thalictroides and T. hernandezii: Facilitating candidate gene discovery in an emerging model plant lineage.</title>
        <authorList>
            <person name="Arias T."/>
            <person name="Riano-Pachon D.M."/>
            <person name="Di Stilio V.S."/>
        </authorList>
    </citation>
    <scope>NUCLEOTIDE SEQUENCE [LARGE SCALE GENOMIC DNA]</scope>
    <source>
        <strain evidence="3">cv. WT478/WT964</strain>
        <tissue evidence="2">Leaves</tissue>
    </source>
</reference>
<proteinExistence type="predicted"/>
<comment type="caution">
    <text evidence="2">The sequence shown here is derived from an EMBL/GenBank/DDBJ whole genome shotgun (WGS) entry which is preliminary data.</text>
</comment>